<comment type="caution">
    <text evidence="2">The sequence shown here is derived from an EMBL/GenBank/DDBJ whole genome shotgun (WGS) entry which is preliminary data.</text>
</comment>
<dbReference type="AlphaFoldDB" id="A0A0F9GBJ8"/>
<feature type="non-terminal residue" evidence="2">
    <location>
        <position position="561"/>
    </location>
</feature>
<feature type="coiled-coil region" evidence="1">
    <location>
        <begin position="4"/>
        <end position="38"/>
    </location>
</feature>
<reference evidence="2" key="1">
    <citation type="journal article" date="2015" name="Nature">
        <title>Complex archaea that bridge the gap between prokaryotes and eukaryotes.</title>
        <authorList>
            <person name="Spang A."/>
            <person name="Saw J.H."/>
            <person name="Jorgensen S.L."/>
            <person name="Zaremba-Niedzwiedzka K."/>
            <person name="Martijn J."/>
            <person name="Lind A.E."/>
            <person name="van Eijk R."/>
            <person name="Schleper C."/>
            <person name="Guy L."/>
            <person name="Ettema T.J."/>
        </authorList>
    </citation>
    <scope>NUCLEOTIDE SEQUENCE</scope>
</reference>
<gene>
    <name evidence="2" type="ORF">LCGC14_2203990</name>
</gene>
<feature type="coiled-coil region" evidence="1">
    <location>
        <begin position="74"/>
        <end position="115"/>
    </location>
</feature>
<evidence type="ECO:0000256" key="1">
    <source>
        <dbReference type="SAM" id="Coils"/>
    </source>
</evidence>
<accession>A0A0F9GBJ8</accession>
<organism evidence="2">
    <name type="scientific">marine sediment metagenome</name>
    <dbReference type="NCBI Taxonomy" id="412755"/>
    <lineage>
        <taxon>unclassified sequences</taxon>
        <taxon>metagenomes</taxon>
        <taxon>ecological metagenomes</taxon>
    </lineage>
</organism>
<protein>
    <submittedName>
        <fullName evidence="2">Uncharacterized protein</fullName>
    </submittedName>
</protein>
<name>A0A0F9GBJ8_9ZZZZ</name>
<sequence>MVSIQEAKNLVVQRQQEIQTQRQQVQEVQREIRETQLRALTRTELQKRGREDIITRKLQTQQLEGLKETQLSQLKPLEAQIDAEEVRIKGFQQEIQSVEARIAEQKKRQKSFEQAKKLFVKGLVDPGASPQTKKFLREFEAKREISLTKAIREGVEEAKKLAQETSAMIKKETTVPNGKSSTILTQAQIDKLNIKDPLKFFIVSTLPEFGRTIFEDFVNNPKDRKAIRDSLSKLQKKGDETIEKLEDTRVKVEEFLDPQQKRFRIETEKNFDILTGTQEVLNTDIEKFNKKFVGELSQEQFDEATLKATTFTARQRSIDQKTFELAEKVKRLREASEFQVETFFKSTLKGIVTSPVTLAQLGIAASTRPIKTTKDFTKAVKEFPSTFGTVPFSTAGEIFGTVVGTKLITDFVIASPQLFKGSRVPIGKADLRDALRKGGKKLDNVIEELKKFAKDKKGEITITTLIKKKKKKKKKSPLEELTEILEDLDEIGDVKAKNRLIDDAVKGMLTKIRESKTLAQKQQRTLALNKIMKIWKDRKIIKSTPPIFELTKKPTRPIGSK</sequence>
<dbReference type="EMBL" id="LAZR01029103">
    <property type="protein sequence ID" value="KKL60572.1"/>
    <property type="molecule type" value="Genomic_DNA"/>
</dbReference>
<proteinExistence type="predicted"/>
<keyword evidence="1" id="KW-0175">Coiled coil</keyword>
<evidence type="ECO:0000313" key="2">
    <source>
        <dbReference type="EMBL" id="KKL60572.1"/>
    </source>
</evidence>